<dbReference type="Proteomes" id="UP000813068">
    <property type="component" value="Unassembled WGS sequence"/>
</dbReference>
<dbReference type="RefSeq" id="WP_217681854.1">
    <property type="nucleotide sequence ID" value="NZ_JAHRGL010000029.1"/>
</dbReference>
<accession>A0ABS6MYD3</accession>
<name>A0ABS6MYD3_9GAMM</name>
<reference evidence="1 2" key="1">
    <citation type="submission" date="2021-06" db="EMBL/GenBank/DDBJ databases">
        <title>Differences between aerobic and microaerobic xylene degrading microbial communities.</title>
        <authorList>
            <person name="Banerjee S."/>
            <person name="Tancsics A."/>
        </authorList>
    </citation>
    <scope>NUCLEOTIDE SEQUENCE [LARGE SCALE GENOMIC DNA]</scope>
    <source>
        <strain evidence="1 2">MAP12</strain>
    </source>
</reference>
<dbReference type="EMBL" id="JAHRGL010000029">
    <property type="protein sequence ID" value="MBV2133399.1"/>
    <property type="molecule type" value="Genomic_DNA"/>
</dbReference>
<sequence>MLMLPCLTLLSLFGLYRSLKGHSSEDLDAAARLPFADDPQAIWHLTAAESRRLVA</sequence>
<evidence type="ECO:0000313" key="1">
    <source>
        <dbReference type="EMBL" id="MBV2133399.1"/>
    </source>
</evidence>
<organism evidence="1 2">
    <name type="scientific">Geopseudomonas aromaticivorans</name>
    <dbReference type="NCBI Taxonomy" id="2849492"/>
    <lineage>
        <taxon>Bacteria</taxon>
        <taxon>Pseudomonadati</taxon>
        <taxon>Pseudomonadota</taxon>
        <taxon>Gammaproteobacteria</taxon>
        <taxon>Pseudomonadales</taxon>
        <taxon>Pseudomonadaceae</taxon>
        <taxon>Geopseudomonas</taxon>
    </lineage>
</organism>
<proteinExistence type="predicted"/>
<gene>
    <name evidence="1" type="ORF">KRX52_11420</name>
</gene>
<keyword evidence="2" id="KW-1185">Reference proteome</keyword>
<comment type="caution">
    <text evidence="1">The sequence shown here is derived from an EMBL/GenBank/DDBJ whole genome shotgun (WGS) entry which is preliminary data.</text>
</comment>
<protein>
    <submittedName>
        <fullName evidence="1">Uncharacterized protein</fullName>
    </submittedName>
</protein>
<evidence type="ECO:0000313" key="2">
    <source>
        <dbReference type="Proteomes" id="UP000813068"/>
    </source>
</evidence>